<dbReference type="InterPro" id="IPR026265">
    <property type="entry name" value="LptC"/>
</dbReference>
<dbReference type="GO" id="GO:0005886">
    <property type="term" value="C:plasma membrane"/>
    <property type="evidence" value="ECO:0007669"/>
    <property type="project" value="InterPro"/>
</dbReference>
<dbReference type="Gene3D" id="2.60.450.10">
    <property type="entry name" value="Lipopolysaccharide (LPS) transport protein A like domain"/>
    <property type="match status" value="1"/>
</dbReference>
<dbReference type="Pfam" id="PF06835">
    <property type="entry name" value="LptC"/>
    <property type="match status" value="1"/>
</dbReference>
<dbReference type="InterPro" id="IPR010664">
    <property type="entry name" value="LipoPS_assembly_LptC-rel"/>
</dbReference>
<evidence type="ECO:0000256" key="4">
    <source>
        <dbReference type="ARBA" id="ARBA00022989"/>
    </source>
</evidence>
<proteinExistence type="predicted"/>
<evidence type="ECO:0000256" key="5">
    <source>
        <dbReference type="ARBA" id="ARBA00023136"/>
    </source>
</evidence>
<gene>
    <name evidence="6" type="primary">lptC</name>
    <name evidence="6" type="ORF">KBTEX_01264</name>
</gene>
<dbReference type="EMBL" id="MN079092">
    <property type="protein sequence ID" value="QEA04946.1"/>
    <property type="molecule type" value="Genomic_DNA"/>
</dbReference>
<organism evidence="6">
    <name type="scientific">uncultured organism</name>
    <dbReference type="NCBI Taxonomy" id="155900"/>
    <lineage>
        <taxon>unclassified sequences</taxon>
        <taxon>environmental samples</taxon>
    </lineage>
</organism>
<evidence type="ECO:0000313" key="6">
    <source>
        <dbReference type="EMBL" id="QEA04946.1"/>
    </source>
</evidence>
<reference evidence="6" key="1">
    <citation type="submission" date="2019-06" db="EMBL/GenBank/DDBJ databases">
        <authorList>
            <person name="Murdoch R.W."/>
            <person name="Fathepure B."/>
        </authorList>
    </citation>
    <scope>NUCLEOTIDE SEQUENCE</scope>
</reference>
<keyword evidence="2" id="KW-0997">Cell inner membrane</keyword>
<dbReference type="PANTHER" id="PTHR37481:SF1">
    <property type="entry name" value="LIPOPOLYSACCHARIDE EXPORT SYSTEM PROTEIN LPTC"/>
    <property type="match status" value="1"/>
</dbReference>
<evidence type="ECO:0000256" key="2">
    <source>
        <dbReference type="ARBA" id="ARBA00022519"/>
    </source>
</evidence>
<keyword evidence="5" id="KW-0472">Membrane</keyword>
<dbReference type="InterPro" id="IPR052363">
    <property type="entry name" value="LPS_export_LptC"/>
</dbReference>
<dbReference type="GO" id="GO:0015221">
    <property type="term" value="F:lipopolysaccharide transmembrane transporter activity"/>
    <property type="evidence" value="ECO:0007669"/>
    <property type="project" value="InterPro"/>
</dbReference>
<keyword evidence="1" id="KW-1003">Cell membrane</keyword>
<evidence type="ECO:0000256" key="1">
    <source>
        <dbReference type="ARBA" id="ARBA00022475"/>
    </source>
</evidence>
<dbReference type="PANTHER" id="PTHR37481">
    <property type="entry name" value="LIPOPOLYSACCHARIDE EXPORT SYSTEM PROTEIN LPTC"/>
    <property type="match status" value="1"/>
</dbReference>
<keyword evidence="4" id="KW-1133">Transmembrane helix</keyword>
<accession>A0A5B8R880</accession>
<dbReference type="AlphaFoldDB" id="A0A5B8R880"/>
<dbReference type="GO" id="GO:0017089">
    <property type="term" value="F:glycolipid transfer activity"/>
    <property type="evidence" value="ECO:0007669"/>
    <property type="project" value="TreeGrafter"/>
</dbReference>
<evidence type="ECO:0000256" key="3">
    <source>
        <dbReference type="ARBA" id="ARBA00022692"/>
    </source>
</evidence>
<keyword evidence="3" id="KW-0812">Transmembrane</keyword>
<protein>
    <submittedName>
        <fullName evidence="6">Lipopolysaccharide export system protein LptC</fullName>
    </submittedName>
</protein>
<dbReference type="NCBIfam" id="TIGR04409">
    <property type="entry name" value="LptC_YrbK"/>
    <property type="match status" value="1"/>
</dbReference>
<sequence>MRERSRRTFPLVVTALLAALAWFSFGGRDDDGAGTAPPVREPEARYYATGVRIVATDADGNPSDELRAQRAAYFPGADRWEMQQPRWQGRRNGRPWHGRARRAEATPIGDHERRIVLNGDVELHREAPDPLTLLTDTLTLVPARDYAETDAAVTLRTPASEMTGVGARAWMDRQQVRLLAKVRGTYATE</sequence>
<name>A0A5B8R880_9ZZZZ</name>